<evidence type="ECO:0000313" key="3">
    <source>
        <dbReference type="Proteomes" id="UP000190797"/>
    </source>
</evidence>
<dbReference type="RefSeq" id="WP_186404242.1">
    <property type="nucleotide sequence ID" value="NZ_CP017717.1"/>
</dbReference>
<keyword evidence="3" id="KW-1185">Reference proteome</keyword>
<sequence>MQDDSNWLRDIQYEQYRDTAEDPAFIEAISHVGHFNYLAETNFLGGWDEDKERRITFLLQRTLQEALADSGMHNQSMLEARRFRDGLEFAYTDPDYEFRYVIDGRGRIQLSRPASSARQFHDWYRRLMPMLTGMIVRTIEMIDDELTGFERDEPEREKSPYKKRPRVIRLERASFNFAVAVGLPSATDRTEDDVLLPNVQILNHSLLRRVPSQRGSLTDPSTISPHEFGKIDYQVNRWNDEERILEMYKVSAPSNNSWRILVFNFAFGGDTYVPSQGERKPFSQENFLTGTRTAEAYFEFFRQRCLCGFMRDVLLGGGAPEDDAANPKDLPPFSSIRGW</sequence>
<dbReference type="AlphaFoldDB" id="A0A1U9ZSL9"/>
<reference evidence="3" key="1">
    <citation type="journal article" date="2017" name="Med. Chem. Commun.">
        <title>Nonomuraea sp. ATCC 55076 harbours the largest actinomycete chromosome to date and the kistamicin biosynthetic gene cluster.</title>
        <authorList>
            <person name="Nazari B."/>
            <person name="Forneris C.C."/>
            <person name="Gibson M.I."/>
            <person name="Moon K."/>
            <person name="Schramma K.R."/>
            <person name="Seyedsayamdost M.R."/>
        </authorList>
    </citation>
    <scope>NUCLEOTIDE SEQUENCE [LARGE SCALE GENOMIC DNA]</scope>
    <source>
        <strain evidence="3">ATCC 55076</strain>
    </source>
</reference>
<accession>A0A1U9ZSL9</accession>
<dbReference type="STRING" id="1909395.BKM31_04995"/>
<protein>
    <submittedName>
        <fullName evidence="2">Uncharacterized protein</fullName>
    </submittedName>
</protein>
<gene>
    <name evidence="2" type="ORF">BKM31_04995</name>
</gene>
<proteinExistence type="predicted"/>
<feature type="region of interest" description="Disordered" evidence="1">
    <location>
        <begin position="320"/>
        <end position="339"/>
    </location>
</feature>
<dbReference type="Proteomes" id="UP000190797">
    <property type="component" value="Chromosome"/>
</dbReference>
<organism evidence="2 3">
    <name type="scientific">[Actinomadura] parvosata subsp. kistnae</name>
    <dbReference type="NCBI Taxonomy" id="1909395"/>
    <lineage>
        <taxon>Bacteria</taxon>
        <taxon>Bacillati</taxon>
        <taxon>Actinomycetota</taxon>
        <taxon>Actinomycetes</taxon>
        <taxon>Streptosporangiales</taxon>
        <taxon>Streptosporangiaceae</taxon>
        <taxon>Nonomuraea</taxon>
    </lineage>
</organism>
<evidence type="ECO:0000313" key="2">
    <source>
        <dbReference type="EMBL" id="AQZ60931.1"/>
    </source>
</evidence>
<dbReference type="KEGG" id="noa:BKM31_04995"/>
<evidence type="ECO:0000256" key="1">
    <source>
        <dbReference type="SAM" id="MobiDB-lite"/>
    </source>
</evidence>
<dbReference type="EMBL" id="CP017717">
    <property type="protein sequence ID" value="AQZ60931.1"/>
    <property type="molecule type" value="Genomic_DNA"/>
</dbReference>
<name>A0A1U9ZSL9_9ACTN</name>